<dbReference type="InterPro" id="IPR003593">
    <property type="entry name" value="AAA+_ATPase"/>
</dbReference>
<organism evidence="5 6">
    <name type="scientific">Planococcus shixiaomingii</name>
    <dbReference type="NCBI Taxonomy" id="3058393"/>
    <lineage>
        <taxon>Bacteria</taxon>
        <taxon>Bacillati</taxon>
        <taxon>Bacillota</taxon>
        <taxon>Bacilli</taxon>
        <taxon>Bacillales</taxon>
        <taxon>Caryophanaceae</taxon>
        <taxon>Planococcus</taxon>
    </lineage>
</organism>
<name>A0ABT8MY89_9BACL</name>
<dbReference type="InterPro" id="IPR050319">
    <property type="entry name" value="ABC_transp_ATP-bind"/>
</dbReference>
<dbReference type="Proteomes" id="UP001172055">
    <property type="component" value="Unassembled WGS sequence"/>
</dbReference>
<keyword evidence="1" id="KW-0813">Transport</keyword>
<accession>A0ABT8MY89</accession>
<sequence>MSGFLLEVDRLTIAKEQEAIVSHISFSVSKGTTTAIIGESGSGKSLTARALIDLLPEGLSIGSGSVRFSGESVFSMDKKRRRLYLGKEIGIVFQDTWQTFDPIQTIGRHFLELFAAHSSLSKKAAKEQAVHLLRQMKMNEAEKVFRSYPHELSGGMRQRVQLALAIALNPSLLIADEPTTALDLQTQADMIQLIKDWRQQSGSSVLFISHDLGVVSQIADEVIVMSSGNIVECSPVEKLLTAPHSAQAKQLLSAYLRLSASGRTIKHSSKKLIMEVEHVTKQYMKKSWFKQAVIHAVKDVSLHIAQGEIVGLIGESGGGKSTLSRLMLRLETCTSGRVRWLGKQSFRRGIQWVHQDPLASFNPRWTIEKIVGEGLDYSKEEVSKKERVQELLQQVGLSSSDGKLFPHQLSGGMRQRAALARALMMEPELIMLDEPFASLDMSSQAKLISLIQSINEKENVAILFITHDIQVALAICQRIYVMEKGTIAEEADANEILLTTNPYTKRLLSYMPGFEDRRKLLNQKGKVEINE</sequence>
<dbReference type="GO" id="GO:0005524">
    <property type="term" value="F:ATP binding"/>
    <property type="evidence" value="ECO:0007669"/>
    <property type="project" value="UniProtKB-KW"/>
</dbReference>
<dbReference type="PROSITE" id="PS50893">
    <property type="entry name" value="ABC_TRANSPORTER_2"/>
    <property type="match status" value="2"/>
</dbReference>
<dbReference type="Gene3D" id="3.40.50.300">
    <property type="entry name" value="P-loop containing nucleotide triphosphate hydrolases"/>
    <property type="match status" value="2"/>
</dbReference>
<dbReference type="SMART" id="SM00382">
    <property type="entry name" value="AAA"/>
    <property type="match status" value="2"/>
</dbReference>
<dbReference type="SUPFAM" id="SSF52540">
    <property type="entry name" value="P-loop containing nucleoside triphosphate hydrolases"/>
    <property type="match status" value="2"/>
</dbReference>
<evidence type="ECO:0000256" key="3">
    <source>
        <dbReference type="ARBA" id="ARBA00022840"/>
    </source>
</evidence>
<dbReference type="CDD" id="cd03257">
    <property type="entry name" value="ABC_NikE_OppD_transporters"/>
    <property type="match status" value="2"/>
</dbReference>
<evidence type="ECO:0000256" key="2">
    <source>
        <dbReference type="ARBA" id="ARBA00022741"/>
    </source>
</evidence>
<keyword evidence="2" id="KW-0547">Nucleotide-binding</keyword>
<keyword evidence="6" id="KW-1185">Reference proteome</keyword>
<feature type="domain" description="ABC transporter" evidence="4">
    <location>
        <begin position="274"/>
        <end position="509"/>
    </location>
</feature>
<evidence type="ECO:0000256" key="1">
    <source>
        <dbReference type="ARBA" id="ARBA00022448"/>
    </source>
</evidence>
<keyword evidence="3 5" id="KW-0067">ATP-binding</keyword>
<proteinExistence type="predicted"/>
<dbReference type="RefSeq" id="WP_301722496.1">
    <property type="nucleotide sequence ID" value="NZ_JAUJWV010000001.1"/>
</dbReference>
<dbReference type="NCBIfam" id="NF007739">
    <property type="entry name" value="PRK10419.1"/>
    <property type="match status" value="2"/>
</dbReference>
<dbReference type="InterPro" id="IPR003439">
    <property type="entry name" value="ABC_transporter-like_ATP-bd"/>
</dbReference>
<dbReference type="Pfam" id="PF00005">
    <property type="entry name" value="ABC_tran"/>
    <property type="match status" value="2"/>
</dbReference>
<dbReference type="InterPro" id="IPR027417">
    <property type="entry name" value="P-loop_NTPase"/>
</dbReference>
<evidence type="ECO:0000313" key="6">
    <source>
        <dbReference type="Proteomes" id="UP001172055"/>
    </source>
</evidence>
<evidence type="ECO:0000259" key="4">
    <source>
        <dbReference type="PROSITE" id="PS50893"/>
    </source>
</evidence>
<feature type="domain" description="ABC transporter" evidence="4">
    <location>
        <begin position="6"/>
        <end position="252"/>
    </location>
</feature>
<evidence type="ECO:0000313" key="5">
    <source>
        <dbReference type="EMBL" id="MDN7240594.1"/>
    </source>
</evidence>
<protein>
    <submittedName>
        <fullName evidence="5">ABC transporter ATP-binding protein</fullName>
    </submittedName>
</protein>
<dbReference type="PANTHER" id="PTHR43776">
    <property type="entry name" value="TRANSPORT ATP-BINDING PROTEIN"/>
    <property type="match status" value="1"/>
</dbReference>
<comment type="caution">
    <text evidence="5">The sequence shown here is derived from an EMBL/GenBank/DDBJ whole genome shotgun (WGS) entry which is preliminary data.</text>
</comment>
<reference evidence="5 6" key="1">
    <citation type="submission" date="2023-06" db="EMBL/GenBank/DDBJ databases">
        <title>Novel species in genus Planococcus.</title>
        <authorList>
            <person name="Ning S."/>
        </authorList>
    </citation>
    <scope>NUCLEOTIDE SEQUENCE [LARGE SCALE GENOMIC DNA]</scope>
    <source>
        <strain evidence="5 6">N028</strain>
    </source>
</reference>
<gene>
    <name evidence="5" type="ORF">QWY14_02275</name>
</gene>
<dbReference type="EMBL" id="JAUJWV010000001">
    <property type="protein sequence ID" value="MDN7240594.1"/>
    <property type="molecule type" value="Genomic_DNA"/>
</dbReference>
<dbReference type="InterPro" id="IPR017871">
    <property type="entry name" value="ABC_transporter-like_CS"/>
</dbReference>
<dbReference type="PROSITE" id="PS00211">
    <property type="entry name" value="ABC_TRANSPORTER_1"/>
    <property type="match status" value="2"/>
</dbReference>